<organism evidence="4">
    <name type="scientific">Onchocerca ochengi</name>
    <name type="common">Filarial nematode worm</name>
    <dbReference type="NCBI Taxonomy" id="42157"/>
    <lineage>
        <taxon>Eukaryota</taxon>
        <taxon>Metazoa</taxon>
        <taxon>Ecdysozoa</taxon>
        <taxon>Nematoda</taxon>
        <taxon>Chromadorea</taxon>
        <taxon>Rhabditida</taxon>
        <taxon>Spirurina</taxon>
        <taxon>Spiruromorpha</taxon>
        <taxon>Filarioidea</taxon>
        <taxon>Onchocercidae</taxon>
        <taxon>Onchocerca</taxon>
    </lineage>
</organism>
<protein>
    <submittedName>
        <fullName evidence="4">Secreted protein</fullName>
    </submittedName>
</protein>
<dbReference type="AlphaFoldDB" id="A0A182ED05"/>
<evidence type="ECO:0000256" key="1">
    <source>
        <dbReference type="SAM" id="MobiDB-lite"/>
    </source>
</evidence>
<evidence type="ECO:0000313" key="3">
    <source>
        <dbReference type="Proteomes" id="UP000271087"/>
    </source>
</evidence>
<evidence type="ECO:0000313" key="2">
    <source>
        <dbReference type="EMBL" id="VDK80217.1"/>
    </source>
</evidence>
<proteinExistence type="predicted"/>
<keyword evidence="3" id="KW-1185">Reference proteome</keyword>
<gene>
    <name evidence="2" type="ORF">NOO_LOCUS5953</name>
</gene>
<sequence>MKHEESAATMKVTQFPFFTSPLMFSILGALILLTTSQLNPPGFGMENNPRERIIEVITFVPDDLSQLCLELPQSFKGREVRVKLTAPRFDDEDIQPNYPIDFEIISDDDDVIDPIEESDDNDVDMVDREE</sequence>
<reference evidence="2 3" key="2">
    <citation type="submission" date="2018-08" db="EMBL/GenBank/DDBJ databases">
        <authorList>
            <person name="Laetsch R D."/>
            <person name="Stevens L."/>
            <person name="Kumar S."/>
            <person name="Blaxter L. M."/>
        </authorList>
    </citation>
    <scope>NUCLEOTIDE SEQUENCE [LARGE SCALE GENOMIC DNA]</scope>
</reference>
<dbReference type="WBParaSite" id="nOo.2.0.1.t05953-RA">
    <property type="protein sequence ID" value="nOo.2.0.1.t05953-RA"/>
    <property type="gene ID" value="nOo.2.0.1.g05953"/>
</dbReference>
<name>A0A182ED05_ONCOC</name>
<evidence type="ECO:0000313" key="4">
    <source>
        <dbReference type="WBParaSite" id="nOo.2.0.1.t05953-RA"/>
    </source>
</evidence>
<dbReference type="EMBL" id="UYRW01001724">
    <property type="protein sequence ID" value="VDK80217.1"/>
    <property type="molecule type" value="Genomic_DNA"/>
</dbReference>
<dbReference type="Proteomes" id="UP000271087">
    <property type="component" value="Unassembled WGS sequence"/>
</dbReference>
<reference evidence="4" key="1">
    <citation type="submission" date="2016-06" db="UniProtKB">
        <authorList>
            <consortium name="WormBaseParasite"/>
        </authorList>
    </citation>
    <scope>IDENTIFICATION</scope>
</reference>
<feature type="region of interest" description="Disordered" evidence="1">
    <location>
        <begin position="108"/>
        <end position="130"/>
    </location>
</feature>
<accession>A0A182ED05</accession>